<evidence type="ECO:0000313" key="2">
    <source>
        <dbReference type="EMBL" id="KND33083.1"/>
    </source>
</evidence>
<dbReference type="Proteomes" id="UP000037151">
    <property type="component" value="Unassembled WGS sequence"/>
</dbReference>
<dbReference type="PATRIC" id="fig|42234.21.peg.4193"/>
<accession>A0A0L0K5N2</accession>
<dbReference type="OrthoDB" id="4236184at2"/>
<proteinExistence type="predicted"/>
<organism evidence="2 3">
    <name type="scientific">Streptomyces acidiscabies</name>
    <dbReference type="NCBI Taxonomy" id="42234"/>
    <lineage>
        <taxon>Bacteria</taxon>
        <taxon>Bacillati</taxon>
        <taxon>Actinomycetota</taxon>
        <taxon>Actinomycetes</taxon>
        <taxon>Kitasatosporales</taxon>
        <taxon>Streptomycetaceae</taxon>
        <taxon>Streptomyces</taxon>
    </lineage>
</organism>
<feature type="region of interest" description="Disordered" evidence="1">
    <location>
        <begin position="86"/>
        <end position="107"/>
    </location>
</feature>
<gene>
    <name evidence="2" type="ORF">IQ63_20335</name>
</gene>
<sequence>MSLMTDGKAPGPVRFYLRCDRLDCEARAVFELVITEPGPDIEQDLMGHIMHESGKAVPHIDAMGWKFYPGGIGYWCPRCTGHRTGPAPAVVRDQTAPKQRARRRRPK</sequence>
<dbReference type="EMBL" id="JPPY01000129">
    <property type="protein sequence ID" value="KND33083.1"/>
    <property type="molecule type" value="Genomic_DNA"/>
</dbReference>
<name>A0A0L0K5N2_9ACTN</name>
<protein>
    <submittedName>
        <fullName evidence="2">Uncharacterized protein</fullName>
    </submittedName>
</protein>
<reference evidence="3" key="1">
    <citation type="submission" date="2014-07" db="EMBL/GenBank/DDBJ databases">
        <title>Genome sequencing of plant-pathogenic Streptomyces species.</title>
        <authorList>
            <person name="Harrison J."/>
            <person name="Sapp M."/>
            <person name="Thwaites R."/>
            <person name="Studholme D.J."/>
        </authorList>
    </citation>
    <scope>NUCLEOTIDE SEQUENCE [LARGE SCALE GENOMIC DNA]</scope>
    <source>
        <strain evidence="3">NCPPB 4445</strain>
    </source>
</reference>
<comment type="caution">
    <text evidence="2">The sequence shown here is derived from an EMBL/GenBank/DDBJ whole genome shotgun (WGS) entry which is preliminary data.</text>
</comment>
<evidence type="ECO:0000313" key="3">
    <source>
        <dbReference type="Proteomes" id="UP000037151"/>
    </source>
</evidence>
<evidence type="ECO:0000256" key="1">
    <source>
        <dbReference type="SAM" id="MobiDB-lite"/>
    </source>
</evidence>
<dbReference type="AlphaFoldDB" id="A0A0L0K5N2"/>
<dbReference type="RefSeq" id="WP_050372264.1">
    <property type="nucleotide sequence ID" value="NZ_KQ257822.1"/>
</dbReference>